<evidence type="ECO:0000256" key="4">
    <source>
        <dbReference type="ARBA" id="ARBA00022692"/>
    </source>
</evidence>
<organism evidence="8 9">
    <name type="scientific">Crossiella cryophila</name>
    <dbReference type="NCBI Taxonomy" id="43355"/>
    <lineage>
        <taxon>Bacteria</taxon>
        <taxon>Bacillati</taxon>
        <taxon>Actinomycetota</taxon>
        <taxon>Actinomycetes</taxon>
        <taxon>Pseudonocardiales</taxon>
        <taxon>Pseudonocardiaceae</taxon>
        <taxon>Crossiella</taxon>
    </lineage>
</organism>
<feature type="transmembrane region" description="Helical" evidence="7">
    <location>
        <begin position="241"/>
        <end position="269"/>
    </location>
</feature>
<dbReference type="GO" id="GO:0012505">
    <property type="term" value="C:endomembrane system"/>
    <property type="evidence" value="ECO:0007669"/>
    <property type="project" value="UniProtKB-SubCell"/>
</dbReference>
<feature type="transmembrane region" description="Helical" evidence="7">
    <location>
        <begin position="171"/>
        <end position="191"/>
    </location>
</feature>
<feature type="transmembrane region" description="Helical" evidence="7">
    <location>
        <begin position="367"/>
        <end position="387"/>
    </location>
</feature>
<evidence type="ECO:0000256" key="7">
    <source>
        <dbReference type="SAM" id="Phobius"/>
    </source>
</evidence>
<dbReference type="PANTHER" id="PTHR23514:SF3">
    <property type="entry name" value="BYPASS OF STOP CODON PROTEIN 6"/>
    <property type="match status" value="1"/>
</dbReference>
<dbReference type="Pfam" id="PF07690">
    <property type="entry name" value="MFS_1"/>
    <property type="match status" value="1"/>
</dbReference>
<keyword evidence="4 7" id="KW-0812">Transmembrane</keyword>
<gene>
    <name evidence="8" type="ORF">HNR67_005047</name>
</gene>
<feature type="transmembrane region" description="Helical" evidence="7">
    <location>
        <begin position="211"/>
        <end position="229"/>
    </location>
</feature>
<feature type="transmembrane region" description="Helical" evidence="7">
    <location>
        <begin position="339"/>
        <end position="361"/>
    </location>
</feature>
<evidence type="ECO:0000256" key="5">
    <source>
        <dbReference type="ARBA" id="ARBA00022989"/>
    </source>
</evidence>
<dbReference type="GO" id="GO:0016020">
    <property type="term" value="C:membrane"/>
    <property type="evidence" value="ECO:0007669"/>
    <property type="project" value="TreeGrafter"/>
</dbReference>
<protein>
    <submittedName>
        <fullName evidence="8">Fucose permease</fullName>
    </submittedName>
</protein>
<reference evidence="8 9" key="1">
    <citation type="submission" date="2020-08" db="EMBL/GenBank/DDBJ databases">
        <title>Sequencing the genomes of 1000 actinobacteria strains.</title>
        <authorList>
            <person name="Klenk H.-P."/>
        </authorList>
    </citation>
    <scope>NUCLEOTIDE SEQUENCE [LARGE SCALE GENOMIC DNA]</scope>
    <source>
        <strain evidence="8 9">DSM 44230</strain>
    </source>
</reference>
<comment type="caution">
    <text evidence="8">The sequence shown here is derived from an EMBL/GenBank/DDBJ whole genome shotgun (WGS) entry which is preliminary data.</text>
</comment>
<keyword evidence="5 7" id="KW-1133">Transmembrane helix</keyword>
<evidence type="ECO:0000313" key="9">
    <source>
        <dbReference type="Proteomes" id="UP000533598"/>
    </source>
</evidence>
<evidence type="ECO:0000256" key="1">
    <source>
        <dbReference type="ARBA" id="ARBA00004127"/>
    </source>
</evidence>
<feature type="transmembrane region" description="Helical" evidence="7">
    <location>
        <begin position="69"/>
        <end position="93"/>
    </location>
</feature>
<feature type="transmembrane region" description="Helical" evidence="7">
    <location>
        <begin position="281"/>
        <end position="301"/>
    </location>
</feature>
<keyword evidence="3" id="KW-0813">Transport</keyword>
<name>A0A7W7CD53_9PSEU</name>
<dbReference type="InterPro" id="IPR036259">
    <property type="entry name" value="MFS_trans_sf"/>
</dbReference>
<keyword evidence="9" id="KW-1185">Reference proteome</keyword>
<proteinExistence type="inferred from homology"/>
<dbReference type="GO" id="GO:0022857">
    <property type="term" value="F:transmembrane transporter activity"/>
    <property type="evidence" value="ECO:0007669"/>
    <property type="project" value="InterPro"/>
</dbReference>
<feature type="transmembrane region" description="Helical" evidence="7">
    <location>
        <begin position="307"/>
        <end position="332"/>
    </location>
</feature>
<dbReference type="InterPro" id="IPR051788">
    <property type="entry name" value="MFS_Transporter"/>
</dbReference>
<evidence type="ECO:0000256" key="2">
    <source>
        <dbReference type="ARBA" id="ARBA00008335"/>
    </source>
</evidence>
<dbReference type="SUPFAM" id="SSF103473">
    <property type="entry name" value="MFS general substrate transporter"/>
    <property type="match status" value="1"/>
</dbReference>
<dbReference type="PANTHER" id="PTHR23514">
    <property type="entry name" value="BYPASS OF STOP CODON PROTEIN 6"/>
    <property type="match status" value="1"/>
</dbReference>
<dbReference type="AlphaFoldDB" id="A0A7W7CD53"/>
<comment type="subcellular location">
    <subcellularLocation>
        <location evidence="1">Endomembrane system</location>
        <topology evidence="1">Multi-pass membrane protein</topology>
    </subcellularLocation>
</comment>
<keyword evidence="6 7" id="KW-0472">Membrane</keyword>
<dbReference type="Gene3D" id="1.20.1250.20">
    <property type="entry name" value="MFS general substrate transporter like domains"/>
    <property type="match status" value="2"/>
</dbReference>
<feature type="transmembrane region" description="Helical" evidence="7">
    <location>
        <begin position="20"/>
        <end position="40"/>
    </location>
</feature>
<evidence type="ECO:0000313" key="8">
    <source>
        <dbReference type="EMBL" id="MBB4678929.1"/>
    </source>
</evidence>
<feature type="transmembrane region" description="Helical" evidence="7">
    <location>
        <begin position="99"/>
        <end position="120"/>
    </location>
</feature>
<dbReference type="InterPro" id="IPR011701">
    <property type="entry name" value="MFS"/>
</dbReference>
<dbReference type="Proteomes" id="UP000533598">
    <property type="component" value="Unassembled WGS sequence"/>
</dbReference>
<evidence type="ECO:0000256" key="3">
    <source>
        <dbReference type="ARBA" id="ARBA00022448"/>
    </source>
</evidence>
<comment type="similarity">
    <text evidence="2">Belongs to the major facilitator superfamily.</text>
</comment>
<evidence type="ECO:0000256" key="6">
    <source>
        <dbReference type="ARBA" id="ARBA00023136"/>
    </source>
</evidence>
<sequence>MLSPVPVNAQVAAGPWQARQWFWLSCGVFGVLGFGSALLGPTLGDLAQALAITLPLAGSIRSGRQLGQFVASVGCAWLGAKLSTALLGLAGFLCYSAGLLLLLLPVGLPVAVLAAVLWGLGQGGLHVVCNAEVVARMGDQAPRHVAQLHFWYSLGSIAGPLLVYLCRLTGHWGAAYALAAGTMAVLGSRLFRHQATPVSELNRAAKPRLPIGLAVLAAPMVAVSAVNMMNAGLADWSYQNAVLVAAAGPAAATAVTSAFWISVAVGRLISVRLVDLLGTGPLLVGSAAVATLGTGGIVLWGPHIPSLTAATALAGLGIAPLYPLVTALGAAATDSPTTAAGVLSAAAAASAALGPMAQGFLGGGQDGGMVLVAALALPLVLGVVLTVRQDRARKVTLSGAH</sequence>
<dbReference type="RefSeq" id="WP_185004734.1">
    <property type="nucleotide sequence ID" value="NZ_BAAAUI010000069.1"/>
</dbReference>
<accession>A0A7W7CD53</accession>
<dbReference type="EMBL" id="JACHMH010000001">
    <property type="protein sequence ID" value="MBB4678929.1"/>
    <property type="molecule type" value="Genomic_DNA"/>
</dbReference>